<accession>A0AA38W427</accession>
<feature type="transmembrane region" description="Helical" evidence="7">
    <location>
        <begin position="154"/>
        <end position="174"/>
    </location>
</feature>
<comment type="caution">
    <text evidence="9">The sequence shown here is derived from an EMBL/GenBank/DDBJ whole genome shotgun (WGS) entry which is preliminary data.</text>
</comment>
<feature type="transmembrane region" description="Helical" evidence="7">
    <location>
        <begin position="91"/>
        <end position="110"/>
    </location>
</feature>
<evidence type="ECO:0000256" key="1">
    <source>
        <dbReference type="ARBA" id="ARBA00004141"/>
    </source>
</evidence>
<comment type="similarity">
    <text evidence="2">Belongs to the major facilitator superfamily. TCR/Tet family.</text>
</comment>
<dbReference type="Proteomes" id="UP001174691">
    <property type="component" value="Unassembled WGS sequence"/>
</dbReference>
<protein>
    <submittedName>
        <fullName evidence="9">Major facilitator superfamily transporter</fullName>
    </submittedName>
</protein>
<dbReference type="PANTHER" id="PTHR23501:SF102">
    <property type="entry name" value="DRUG TRANSPORTER, PUTATIVE (AFU_ORTHOLOGUE AFUA_3G08530)-RELATED"/>
    <property type="match status" value="1"/>
</dbReference>
<feature type="region of interest" description="Disordered" evidence="6">
    <location>
        <begin position="400"/>
        <end position="428"/>
    </location>
</feature>
<evidence type="ECO:0000256" key="6">
    <source>
        <dbReference type="SAM" id="MobiDB-lite"/>
    </source>
</evidence>
<dbReference type="Gene3D" id="1.20.1250.20">
    <property type="entry name" value="MFS general substrate transporter like domains"/>
    <property type="match status" value="1"/>
</dbReference>
<keyword evidence="3 7" id="KW-0812">Transmembrane</keyword>
<organism evidence="9 10">
    <name type="scientific">Coniochaeta hoffmannii</name>
    <dbReference type="NCBI Taxonomy" id="91930"/>
    <lineage>
        <taxon>Eukaryota</taxon>
        <taxon>Fungi</taxon>
        <taxon>Dikarya</taxon>
        <taxon>Ascomycota</taxon>
        <taxon>Pezizomycotina</taxon>
        <taxon>Sordariomycetes</taxon>
        <taxon>Sordariomycetidae</taxon>
        <taxon>Coniochaetales</taxon>
        <taxon>Coniochaetaceae</taxon>
        <taxon>Coniochaeta</taxon>
    </lineage>
</organism>
<feature type="transmembrane region" description="Helical" evidence="7">
    <location>
        <begin position="228"/>
        <end position="251"/>
    </location>
</feature>
<feature type="transmembrane region" description="Helical" evidence="7">
    <location>
        <begin position="195"/>
        <end position="216"/>
    </location>
</feature>
<gene>
    <name evidence="9" type="ORF">NKR19_g608</name>
</gene>
<keyword evidence="10" id="KW-1185">Reference proteome</keyword>
<sequence>MLSNGTFLAGSLISALSNSVGMLIGGRIIQGLGAGGCTVLVTIVISDLFPLRERAKYYGLIGIVYAISSSVGPVLGGVFTQTVGWRWCFWINLPFTGASLIVLAFALNVHNPRTPIIAGLKSLDWIGSFLIVGGTICFLYGLETAAGGLDSWGSPKVVCLLVFGVVILGLFGIYEHRFAKDPLVPTRIFSRRTNIAAFSVQCLHGFVFIAYDYFLPLYFQVALHFSPIISGVSLFPLILPLSVATMATGWYVRKNGDYLRPIWIGSVLMTLGTGLLIDLGPSTNWAKIVIYQIIAGVGAGPLFQAPMIAFQSHLPQKDVGPASSASSFLRSLSSSMSIVIGTVLLQKILGGGQISDWLGQEGSAATYASAMKLMWIFYAAMSGFMVFMAIFIEKMPNEHKDEATSSEIDSPKSAEEGVGKEPSSDTKV</sequence>
<feature type="transmembrane region" description="Helical" evidence="7">
    <location>
        <begin position="27"/>
        <end position="45"/>
    </location>
</feature>
<dbReference type="EMBL" id="JANBVN010000005">
    <property type="protein sequence ID" value="KAJ9165230.1"/>
    <property type="molecule type" value="Genomic_DNA"/>
</dbReference>
<evidence type="ECO:0000256" key="7">
    <source>
        <dbReference type="SAM" id="Phobius"/>
    </source>
</evidence>
<proteinExistence type="inferred from homology"/>
<evidence type="ECO:0000313" key="10">
    <source>
        <dbReference type="Proteomes" id="UP001174691"/>
    </source>
</evidence>
<dbReference type="InterPro" id="IPR020846">
    <property type="entry name" value="MFS_dom"/>
</dbReference>
<dbReference type="Pfam" id="PF07690">
    <property type="entry name" value="MFS_1"/>
    <property type="match status" value="1"/>
</dbReference>
<dbReference type="InterPro" id="IPR011701">
    <property type="entry name" value="MFS"/>
</dbReference>
<name>A0AA38W427_9PEZI</name>
<feature type="transmembrane region" description="Helical" evidence="7">
    <location>
        <begin position="57"/>
        <end position="79"/>
    </location>
</feature>
<feature type="domain" description="Major facilitator superfamily (MFS) profile" evidence="8">
    <location>
        <begin position="1"/>
        <end position="397"/>
    </location>
</feature>
<keyword evidence="5 7" id="KW-0472">Membrane</keyword>
<dbReference type="AlphaFoldDB" id="A0AA38W427"/>
<feature type="transmembrane region" description="Helical" evidence="7">
    <location>
        <begin position="289"/>
        <end position="310"/>
    </location>
</feature>
<evidence type="ECO:0000259" key="8">
    <source>
        <dbReference type="PROSITE" id="PS50850"/>
    </source>
</evidence>
<keyword evidence="4 7" id="KW-1133">Transmembrane helix</keyword>
<dbReference type="GO" id="GO:0005886">
    <property type="term" value="C:plasma membrane"/>
    <property type="evidence" value="ECO:0007669"/>
    <property type="project" value="TreeGrafter"/>
</dbReference>
<reference evidence="9" key="1">
    <citation type="submission" date="2022-07" db="EMBL/GenBank/DDBJ databases">
        <title>Fungi with potential for degradation of polypropylene.</title>
        <authorList>
            <person name="Gostincar C."/>
        </authorList>
    </citation>
    <scope>NUCLEOTIDE SEQUENCE</scope>
    <source>
        <strain evidence="9">EXF-13287</strain>
    </source>
</reference>
<evidence type="ECO:0000256" key="4">
    <source>
        <dbReference type="ARBA" id="ARBA00022989"/>
    </source>
</evidence>
<feature type="transmembrane region" description="Helical" evidence="7">
    <location>
        <begin position="122"/>
        <end position="142"/>
    </location>
</feature>
<evidence type="ECO:0000256" key="2">
    <source>
        <dbReference type="ARBA" id="ARBA00007520"/>
    </source>
</evidence>
<evidence type="ECO:0000256" key="5">
    <source>
        <dbReference type="ARBA" id="ARBA00023136"/>
    </source>
</evidence>
<dbReference type="PRINTS" id="PR01036">
    <property type="entry name" value="TCRTETB"/>
</dbReference>
<dbReference type="PROSITE" id="PS50850">
    <property type="entry name" value="MFS"/>
    <property type="match status" value="1"/>
</dbReference>
<evidence type="ECO:0000313" key="9">
    <source>
        <dbReference type="EMBL" id="KAJ9165230.1"/>
    </source>
</evidence>
<dbReference type="Gene3D" id="1.20.1720.10">
    <property type="entry name" value="Multidrug resistance protein D"/>
    <property type="match status" value="1"/>
</dbReference>
<dbReference type="InterPro" id="IPR036259">
    <property type="entry name" value="MFS_trans_sf"/>
</dbReference>
<evidence type="ECO:0000256" key="3">
    <source>
        <dbReference type="ARBA" id="ARBA00022692"/>
    </source>
</evidence>
<dbReference type="SUPFAM" id="SSF103473">
    <property type="entry name" value="MFS general substrate transporter"/>
    <property type="match status" value="1"/>
</dbReference>
<feature type="transmembrane region" description="Helical" evidence="7">
    <location>
        <begin position="258"/>
        <end position="277"/>
    </location>
</feature>
<dbReference type="GO" id="GO:0022857">
    <property type="term" value="F:transmembrane transporter activity"/>
    <property type="evidence" value="ECO:0007669"/>
    <property type="project" value="InterPro"/>
</dbReference>
<comment type="subcellular location">
    <subcellularLocation>
        <location evidence="1">Membrane</location>
        <topology evidence="1">Multi-pass membrane protein</topology>
    </subcellularLocation>
</comment>
<dbReference type="PANTHER" id="PTHR23501">
    <property type="entry name" value="MAJOR FACILITATOR SUPERFAMILY"/>
    <property type="match status" value="1"/>
</dbReference>
<feature type="transmembrane region" description="Helical" evidence="7">
    <location>
        <begin position="373"/>
        <end position="392"/>
    </location>
</feature>